<name>A0A562D7M0_9GAMM</name>
<dbReference type="AlphaFoldDB" id="A0A562D7M0"/>
<proteinExistence type="predicted"/>
<evidence type="ECO:0000313" key="3">
    <source>
        <dbReference type="Proteomes" id="UP000321583"/>
    </source>
</evidence>
<sequence length="20" mass="2377">MSRHAPLTPEELELRRQLEA</sequence>
<protein>
    <submittedName>
        <fullName evidence="2">Uncharacterized protein</fullName>
    </submittedName>
</protein>
<keyword evidence="3" id="KW-1185">Reference proteome</keyword>
<feature type="non-terminal residue" evidence="2">
    <location>
        <position position="20"/>
    </location>
</feature>
<comment type="caution">
    <text evidence="2">The sequence shown here is derived from an EMBL/GenBank/DDBJ whole genome shotgun (WGS) entry which is preliminary data.</text>
</comment>
<reference evidence="2 3" key="1">
    <citation type="submission" date="2019-07" db="EMBL/GenBank/DDBJ databases">
        <title>Genome sequencing of lignin-degrading bacterial isolates.</title>
        <authorList>
            <person name="Gladden J."/>
        </authorList>
    </citation>
    <scope>NUCLEOTIDE SEQUENCE [LARGE SCALE GENOMIC DNA]</scope>
    <source>
        <strain evidence="2 3">J19</strain>
    </source>
</reference>
<feature type="region of interest" description="Disordered" evidence="1">
    <location>
        <begin position="1"/>
        <end position="20"/>
    </location>
</feature>
<dbReference type="Proteomes" id="UP000321583">
    <property type="component" value="Unassembled WGS sequence"/>
</dbReference>
<evidence type="ECO:0000313" key="2">
    <source>
        <dbReference type="EMBL" id="TWH05542.1"/>
    </source>
</evidence>
<accession>A0A562D7M0</accession>
<gene>
    <name evidence="2" type="ORF">L613_005700000010</name>
</gene>
<evidence type="ECO:0000256" key="1">
    <source>
        <dbReference type="SAM" id="MobiDB-lite"/>
    </source>
</evidence>
<dbReference type="EMBL" id="VLJS01000088">
    <property type="protein sequence ID" value="TWH05542.1"/>
    <property type="molecule type" value="Genomic_DNA"/>
</dbReference>
<organism evidence="2 3">
    <name type="scientific">Pseudoxanthomonas taiwanensis J19</name>
    <dbReference type="NCBI Taxonomy" id="935569"/>
    <lineage>
        <taxon>Bacteria</taxon>
        <taxon>Pseudomonadati</taxon>
        <taxon>Pseudomonadota</taxon>
        <taxon>Gammaproteobacteria</taxon>
        <taxon>Lysobacterales</taxon>
        <taxon>Lysobacteraceae</taxon>
        <taxon>Pseudoxanthomonas</taxon>
    </lineage>
</organism>